<reference evidence="1" key="1">
    <citation type="journal article" date="2019" name="bioRxiv">
        <title>The Genome of the Zebra Mussel, Dreissena polymorpha: A Resource for Invasive Species Research.</title>
        <authorList>
            <person name="McCartney M.A."/>
            <person name="Auch B."/>
            <person name="Kono T."/>
            <person name="Mallez S."/>
            <person name="Zhang Y."/>
            <person name="Obille A."/>
            <person name="Becker A."/>
            <person name="Abrahante J.E."/>
            <person name="Garbe J."/>
            <person name="Badalamenti J.P."/>
            <person name="Herman A."/>
            <person name="Mangelson H."/>
            <person name="Liachko I."/>
            <person name="Sullivan S."/>
            <person name="Sone E.D."/>
            <person name="Koren S."/>
            <person name="Silverstein K.A.T."/>
            <person name="Beckman K.B."/>
            <person name="Gohl D.M."/>
        </authorList>
    </citation>
    <scope>NUCLEOTIDE SEQUENCE</scope>
    <source>
        <strain evidence="1">Duluth1</strain>
        <tissue evidence="1">Whole animal</tissue>
    </source>
</reference>
<proteinExistence type="predicted"/>
<organism evidence="1 2">
    <name type="scientific">Dreissena polymorpha</name>
    <name type="common">Zebra mussel</name>
    <name type="synonym">Mytilus polymorpha</name>
    <dbReference type="NCBI Taxonomy" id="45954"/>
    <lineage>
        <taxon>Eukaryota</taxon>
        <taxon>Metazoa</taxon>
        <taxon>Spiralia</taxon>
        <taxon>Lophotrochozoa</taxon>
        <taxon>Mollusca</taxon>
        <taxon>Bivalvia</taxon>
        <taxon>Autobranchia</taxon>
        <taxon>Heteroconchia</taxon>
        <taxon>Euheterodonta</taxon>
        <taxon>Imparidentia</taxon>
        <taxon>Neoheterodontei</taxon>
        <taxon>Myida</taxon>
        <taxon>Dreissenoidea</taxon>
        <taxon>Dreissenidae</taxon>
        <taxon>Dreissena</taxon>
    </lineage>
</organism>
<dbReference type="EMBL" id="JAIWYP010000008">
    <property type="protein sequence ID" value="KAH3785358.1"/>
    <property type="molecule type" value="Genomic_DNA"/>
</dbReference>
<evidence type="ECO:0000313" key="2">
    <source>
        <dbReference type="Proteomes" id="UP000828390"/>
    </source>
</evidence>
<dbReference type="AlphaFoldDB" id="A0A9D4IV66"/>
<protein>
    <submittedName>
        <fullName evidence="1">Uncharacterized protein</fullName>
    </submittedName>
</protein>
<accession>A0A9D4IV66</accession>
<sequence length="117" mass="13322">MKVLLSLVNGALFDDDDGMLTLLISFVQWFIRNDLIEGVVDDIYCWNHDGILLRRDVGPIKPADAPYHLKQDSANLFSIALFSIYCILLSMAQSHCAEMRLSDRKDLLKFVQKLFTG</sequence>
<dbReference type="Proteomes" id="UP000828390">
    <property type="component" value="Unassembled WGS sequence"/>
</dbReference>
<gene>
    <name evidence="1" type="ORF">DPMN_163445</name>
</gene>
<reference evidence="1" key="2">
    <citation type="submission" date="2020-11" db="EMBL/GenBank/DDBJ databases">
        <authorList>
            <person name="McCartney M.A."/>
            <person name="Auch B."/>
            <person name="Kono T."/>
            <person name="Mallez S."/>
            <person name="Becker A."/>
            <person name="Gohl D.M."/>
            <person name="Silverstein K.A.T."/>
            <person name="Koren S."/>
            <person name="Bechman K.B."/>
            <person name="Herman A."/>
            <person name="Abrahante J.E."/>
            <person name="Garbe J."/>
        </authorList>
    </citation>
    <scope>NUCLEOTIDE SEQUENCE</scope>
    <source>
        <strain evidence="1">Duluth1</strain>
        <tissue evidence="1">Whole animal</tissue>
    </source>
</reference>
<keyword evidence="2" id="KW-1185">Reference proteome</keyword>
<comment type="caution">
    <text evidence="1">The sequence shown here is derived from an EMBL/GenBank/DDBJ whole genome shotgun (WGS) entry which is preliminary data.</text>
</comment>
<evidence type="ECO:0000313" key="1">
    <source>
        <dbReference type="EMBL" id="KAH3785358.1"/>
    </source>
</evidence>
<name>A0A9D4IV66_DREPO</name>